<keyword evidence="1" id="KW-0472">Membrane</keyword>
<dbReference type="Proteomes" id="UP000621436">
    <property type="component" value="Unassembled WGS sequence"/>
</dbReference>
<evidence type="ECO:0000313" key="3">
    <source>
        <dbReference type="Proteomes" id="UP000621436"/>
    </source>
</evidence>
<keyword evidence="3" id="KW-1185">Reference proteome</keyword>
<accession>A0A931ARP7</accession>
<feature type="transmembrane region" description="Helical" evidence="1">
    <location>
        <begin position="20"/>
        <end position="42"/>
    </location>
</feature>
<gene>
    <name evidence="2" type="ORF">I0Q91_11765</name>
</gene>
<evidence type="ECO:0000313" key="2">
    <source>
        <dbReference type="EMBL" id="MBF8437763.1"/>
    </source>
</evidence>
<keyword evidence="1" id="KW-1133">Transmembrane helix</keyword>
<protein>
    <recommendedName>
        <fullName evidence="4">Periplasmic chaperone for outer membrane proteins Skp</fullName>
    </recommendedName>
</protein>
<dbReference type="EMBL" id="JADPIE010000007">
    <property type="protein sequence ID" value="MBF8437763.1"/>
    <property type="molecule type" value="Genomic_DNA"/>
</dbReference>
<reference evidence="2" key="1">
    <citation type="submission" date="2020-11" db="EMBL/GenBank/DDBJ databases">
        <title>Halonatronomonas betainensis gen. nov., sp. nov. a novel haloalkaliphilic representative of the family Halanaerobiacae capable of betaine degradation.</title>
        <authorList>
            <person name="Boltyanskaya Y."/>
            <person name="Kevbrin V."/>
            <person name="Detkova E."/>
            <person name="Grouzdev D.S."/>
            <person name="Koziaeva V."/>
            <person name="Zhilina T."/>
        </authorList>
    </citation>
    <scope>NUCLEOTIDE SEQUENCE</scope>
    <source>
        <strain evidence="2">Z-7014</strain>
    </source>
</reference>
<name>A0A931ARP7_9FIRM</name>
<dbReference type="Gene3D" id="3.30.910.20">
    <property type="entry name" value="Skp domain"/>
    <property type="match status" value="1"/>
</dbReference>
<comment type="caution">
    <text evidence="2">The sequence shown here is derived from an EMBL/GenBank/DDBJ whole genome shotgun (WGS) entry which is preliminary data.</text>
</comment>
<dbReference type="SUPFAM" id="SSF111384">
    <property type="entry name" value="OmpH-like"/>
    <property type="match status" value="1"/>
</dbReference>
<dbReference type="AlphaFoldDB" id="A0A931ARP7"/>
<organism evidence="2 3">
    <name type="scientific">Halonatronomonas betaini</name>
    <dbReference type="NCBI Taxonomy" id="2778430"/>
    <lineage>
        <taxon>Bacteria</taxon>
        <taxon>Bacillati</taxon>
        <taxon>Bacillota</taxon>
        <taxon>Clostridia</taxon>
        <taxon>Halanaerobiales</taxon>
        <taxon>Halarsenatibacteraceae</taxon>
        <taxon>Halonatronomonas</taxon>
    </lineage>
</organism>
<evidence type="ECO:0000256" key="1">
    <source>
        <dbReference type="SAM" id="Phobius"/>
    </source>
</evidence>
<keyword evidence="1" id="KW-0812">Transmembrane</keyword>
<proteinExistence type="predicted"/>
<sequence>MNRMDKLKAFFSFKDNQRWLIAVLIIFILTGIGSSLLTYQYLEVWREEPEEPEPEPAIGYINLERLQAESELAADFQRELDERGQELEEIYNAAGDGSARETYDQEQIYQQYEFTQSELARQFTELMKEAIDKLTGEYDLWMVIEADRVIAGGIDITDEVAKHLDADLAEEAELDEGEPVEPGE</sequence>
<evidence type="ECO:0008006" key="4">
    <source>
        <dbReference type="Google" id="ProtNLM"/>
    </source>
</evidence>
<dbReference type="InterPro" id="IPR024930">
    <property type="entry name" value="Skp_dom_sf"/>
</dbReference>
<dbReference type="RefSeq" id="WP_270454773.1">
    <property type="nucleotide sequence ID" value="NZ_JADPIE010000007.1"/>
</dbReference>